<comment type="similarity">
    <text evidence="3">Belongs to the borealin family.</text>
</comment>
<proteinExistence type="inferred from homology"/>
<dbReference type="GO" id="GO:0051233">
    <property type="term" value="C:spindle midzone"/>
    <property type="evidence" value="ECO:0007669"/>
    <property type="project" value="TreeGrafter"/>
</dbReference>
<evidence type="ECO:0000256" key="10">
    <source>
        <dbReference type="SAM" id="MobiDB-lite"/>
    </source>
</evidence>
<dbReference type="GO" id="GO:0005634">
    <property type="term" value="C:nucleus"/>
    <property type="evidence" value="ECO:0007669"/>
    <property type="project" value="UniProtKB-SubCell"/>
</dbReference>
<feature type="compositionally biased region" description="Low complexity" evidence="10">
    <location>
        <begin position="163"/>
        <end position="182"/>
    </location>
</feature>
<keyword evidence="9" id="KW-0137">Centromere</keyword>
<feature type="compositionally biased region" description="Polar residues" evidence="10">
    <location>
        <begin position="11"/>
        <end position="33"/>
    </location>
</feature>
<evidence type="ECO:0000256" key="7">
    <source>
        <dbReference type="ARBA" id="ARBA00023242"/>
    </source>
</evidence>
<dbReference type="EMBL" id="MU001674">
    <property type="protein sequence ID" value="KAF2460053.1"/>
    <property type="molecule type" value="Genomic_DNA"/>
</dbReference>
<dbReference type="OrthoDB" id="2392550at2759"/>
<feature type="region of interest" description="Disordered" evidence="10">
    <location>
        <begin position="1"/>
        <end position="33"/>
    </location>
</feature>
<keyword evidence="6" id="KW-0498">Mitosis</keyword>
<dbReference type="AlphaFoldDB" id="A0A6A6P9C4"/>
<evidence type="ECO:0000256" key="8">
    <source>
        <dbReference type="ARBA" id="ARBA00023306"/>
    </source>
</evidence>
<evidence type="ECO:0000256" key="5">
    <source>
        <dbReference type="ARBA" id="ARBA00022618"/>
    </source>
</evidence>
<organism evidence="12 13">
    <name type="scientific">Lineolata rhizophorae</name>
    <dbReference type="NCBI Taxonomy" id="578093"/>
    <lineage>
        <taxon>Eukaryota</taxon>
        <taxon>Fungi</taxon>
        <taxon>Dikarya</taxon>
        <taxon>Ascomycota</taxon>
        <taxon>Pezizomycotina</taxon>
        <taxon>Dothideomycetes</taxon>
        <taxon>Dothideomycetes incertae sedis</taxon>
        <taxon>Lineolatales</taxon>
        <taxon>Lineolataceae</taxon>
        <taxon>Lineolata</taxon>
    </lineage>
</organism>
<evidence type="ECO:0000313" key="13">
    <source>
        <dbReference type="Proteomes" id="UP000799766"/>
    </source>
</evidence>
<dbReference type="GO" id="GO:0000070">
    <property type="term" value="P:mitotic sister chromatid segregation"/>
    <property type="evidence" value="ECO:0007669"/>
    <property type="project" value="TreeGrafter"/>
</dbReference>
<dbReference type="PANTHER" id="PTHR16040:SF7">
    <property type="entry name" value="AUSTRALIN, ISOFORM A-RELATED"/>
    <property type="match status" value="1"/>
</dbReference>
<dbReference type="GO" id="GO:0032133">
    <property type="term" value="C:chromosome passenger complex"/>
    <property type="evidence" value="ECO:0007669"/>
    <property type="project" value="TreeGrafter"/>
</dbReference>
<evidence type="ECO:0000256" key="6">
    <source>
        <dbReference type="ARBA" id="ARBA00022776"/>
    </source>
</evidence>
<evidence type="ECO:0000256" key="3">
    <source>
        <dbReference type="ARBA" id="ARBA00009914"/>
    </source>
</evidence>
<evidence type="ECO:0000256" key="4">
    <source>
        <dbReference type="ARBA" id="ARBA00022454"/>
    </source>
</evidence>
<feature type="region of interest" description="Disordered" evidence="10">
    <location>
        <begin position="324"/>
        <end position="348"/>
    </location>
</feature>
<dbReference type="InterPro" id="IPR018867">
    <property type="entry name" value="Cell_div_borealin"/>
</dbReference>
<sequence>MPGGRPRKQDAQQSTDAPSTVATTPTKTQDKPTNMITEVQKQALVDNLQLEVTERARKLRAQYSLNAQNLRSRLEFRVHRIPQSLRSANVLDLVEKAEKGGTTALKAAATRTKAATTNAHQLAADSMKIRGVKRNSNEMMAGGQSDKENIHDELNMAKKRTRTAAPTKPAAASRSTRTASKKVAAAQVLSPKSDNSQTRPRSPIKEVSPPKHQAQRLAPPVKSAMPPPPPQSDRVKPGPKPGARTTKQTAGTGAGGGPATVRGRRGAAAVPGQGPTREPVRVASGQSNSSEASSSTTIINKKPGPTKKGGVMSKVANMTAAARGKASAAKKENNPAIPAGGRVLRNRK</sequence>
<dbReference type="GO" id="GO:0051301">
    <property type="term" value="P:cell division"/>
    <property type="evidence" value="ECO:0007669"/>
    <property type="project" value="UniProtKB-KW"/>
</dbReference>
<keyword evidence="13" id="KW-1185">Reference proteome</keyword>
<dbReference type="GO" id="GO:0000775">
    <property type="term" value="C:chromosome, centromeric region"/>
    <property type="evidence" value="ECO:0007669"/>
    <property type="project" value="UniProtKB-SubCell"/>
</dbReference>
<accession>A0A6A6P9C4</accession>
<feature type="region of interest" description="Disordered" evidence="10">
    <location>
        <begin position="159"/>
        <end position="311"/>
    </location>
</feature>
<evidence type="ECO:0000313" key="12">
    <source>
        <dbReference type="EMBL" id="KAF2460053.1"/>
    </source>
</evidence>
<dbReference type="InterPro" id="IPR018851">
    <property type="entry name" value="Borealin_N"/>
</dbReference>
<keyword evidence="5" id="KW-0132">Cell division</keyword>
<evidence type="ECO:0000256" key="1">
    <source>
        <dbReference type="ARBA" id="ARBA00004123"/>
    </source>
</evidence>
<keyword evidence="7" id="KW-0539">Nucleus</keyword>
<evidence type="ECO:0000256" key="2">
    <source>
        <dbReference type="ARBA" id="ARBA00004584"/>
    </source>
</evidence>
<feature type="compositionally biased region" description="Polar residues" evidence="10">
    <location>
        <begin position="190"/>
        <end position="200"/>
    </location>
</feature>
<keyword evidence="8" id="KW-0131">Cell cycle</keyword>
<gene>
    <name evidence="12" type="ORF">BDY21DRAFT_337282</name>
</gene>
<keyword evidence="4" id="KW-0158">Chromosome</keyword>
<evidence type="ECO:0000259" key="11">
    <source>
        <dbReference type="Pfam" id="PF10444"/>
    </source>
</evidence>
<name>A0A6A6P9C4_9PEZI</name>
<feature type="domain" description="Borealin N-terminal" evidence="11">
    <location>
        <begin position="40"/>
        <end position="96"/>
    </location>
</feature>
<evidence type="ECO:0000256" key="9">
    <source>
        <dbReference type="ARBA" id="ARBA00023328"/>
    </source>
</evidence>
<protein>
    <submittedName>
        <fullName evidence="12">Borealin N terminal-domain-containing protein</fullName>
    </submittedName>
</protein>
<feature type="compositionally biased region" description="Low complexity" evidence="10">
    <location>
        <begin position="242"/>
        <end position="251"/>
    </location>
</feature>
<dbReference type="PANTHER" id="PTHR16040">
    <property type="entry name" value="AUSTRALIN, ISOFORM A-RELATED"/>
    <property type="match status" value="1"/>
</dbReference>
<reference evidence="12" key="1">
    <citation type="journal article" date="2020" name="Stud. Mycol.">
        <title>101 Dothideomycetes genomes: a test case for predicting lifestyles and emergence of pathogens.</title>
        <authorList>
            <person name="Haridas S."/>
            <person name="Albert R."/>
            <person name="Binder M."/>
            <person name="Bloem J."/>
            <person name="Labutti K."/>
            <person name="Salamov A."/>
            <person name="Andreopoulos B."/>
            <person name="Baker S."/>
            <person name="Barry K."/>
            <person name="Bills G."/>
            <person name="Bluhm B."/>
            <person name="Cannon C."/>
            <person name="Castanera R."/>
            <person name="Culley D."/>
            <person name="Daum C."/>
            <person name="Ezra D."/>
            <person name="Gonzalez J."/>
            <person name="Henrissat B."/>
            <person name="Kuo A."/>
            <person name="Liang C."/>
            <person name="Lipzen A."/>
            <person name="Lutzoni F."/>
            <person name="Magnuson J."/>
            <person name="Mondo S."/>
            <person name="Nolan M."/>
            <person name="Ohm R."/>
            <person name="Pangilinan J."/>
            <person name="Park H.-J."/>
            <person name="Ramirez L."/>
            <person name="Alfaro M."/>
            <person name="Sun H."/>
            <person name="Tritt A."/>
            <person name="Yoshinaga Y."/>
            <person name="Zwiers L.-H."/>
            <person name="Turgeon B."/>
            <person name="Goodwin S."/>
            <person name="Spatafora J."/>
            <person name="Crous P."/>
            <person name="Grigoriev I."/>
        </authorList>
    </citation>
    <scope>NUCLEOTIDE SEQUENCE</scope>
    <source>
        <strain evidence="12">ATCC 16933</strain>
    </source>
</reference>
<dbReference type="Proteomes" id="UP000799766">
    <property type="component" value="Unassembled WGS sequence"/>
</dbReference>
<dbReference type="Pfam" id="PF10444">
    <property type="entry name" value="Nbl1_Borealin_N"/>
    <property type="match status" value="1"/>
</dbReference>
<comment type="subcellular location">
    <subcellularLocation>
        <location evidence="2">Chromosome</location>
        <location evidence="2">Centromere</location>
    </subcellularLocation>
    <subcellularLocation>
        <location evidence="1">Nucleus</location>
    </subcellularLocation>
</comment>
<feature type="compositionally biased region" description="Low complexity" evidence="10">
    <location>
        <begin position="284"/>
        <end position="295"/>
    </location>
</feature>